<protein>
    <submittedName>
        <fullName evidence="1">DNA mismatch repair protein MutT</fullName>
    </submittedName>
</protein>
<reference evidence="1" key="1">
    <citation type="submission" date="2020-04" db="EMBL/GenBank/DDBJ databases">
        <title>A novel bacterium ('Candidatus Sarcina troglodytae' sp. nov.) linked to a protracted, uniformly lethal epizootic among sanctuary western chimpanzees (Pan troglodytes verus) in Sierra Leone.</title>
        <authorList>
            <person name="Owens L.A."/>
            <person name="Colitti B."/>
            <person name="Hirji I."/>
            <person name="Pizaro A."/>
            <person name="Jaffe J.E."/>
            <person name="Moittie S."/>
            <person name="Bishop-Lilly K.A."/>
            <person name="Estrella L.A."/>
            <person name="Voegtly L.J."/>
            <person name="Kuhn J.H."/>
            <person name="Suen G."/>
            <person name="Deblois C.L."/>
            <person name="Dunn C."/>
            <person name="Juan-Salles C."/>
            <person name="Goldberg T.L."/>
        </authorList>
    </citation>
    <scope>NUCLEOTIDE SEQUENCE</scope>
    <source>
        <strain evidence="1">JB2</strain>
    </source>
</reference>
<keyword evidence="2" id="KW-1185">Reference proteome</keyword>
<accession>A0ACD1BCQ8</accession>
<evidence type="ECO:0000313" key="2">
    <source>
        <dbReference type="Proteomes" id="UP000594603"/>
    </source>
</evidence>
<evidence type="ECO:0000313" key="1">
    <source>
        <dbReference type="EMBL" id="QPJ85235.1"/>
    </source>
</evidence>
<dbReference type="EMBL" id="CP051754">
    <property type="protein sequence ID" value="QPJ85235.1"/>
    <property type="molecule type" value="Genomic_DNA"/>
</dbReference>
<sequence length="128" mass="14967">MSNISKCSIIIYDDFNNILICKKGKLKNEHNIPWILFGKELKGKETEEKCITKAVDKDLKCNIFNLQPFNQYELENGTILQSYTGHIKEQLTCHKDVIRTEWISKSDVEDLQIDSLDKKIIIDFFNKI</sequence>
<organism evidence="1 2">
    <name type="scientific">Candidatus Sarcina troglodytae</name>
    <dbReference type="NCBI Taxonomy" id="2726954"/>
    <lineage>
        <taxon>Bacteria</taxon>
        <taxon>Bacillati</taxon>
        <taxon>Bacillota</taxon>
        <taxon>Clostridia</taxon>
        <taxon>Eubacteriales</taxon>
        <taxon>Clostridiaceae</taxon>
        <taxon>Sarcina</taxon>
    </lineage>
</organism>
<gene>
    <name evidence="1" type="ORF">HH195_04625</name>
</gene>
<dbReference type="Proteomes" id="UP000594603">
    <property type="component" value="Chromosome"/>
</dbReference>
<proteinExistence type="predicted"/>
<name>A0ACD1BCQ8_9CLOT</name>